<name>A0A926EJC2_9FIRM</name>
<keyword evidence="1" id="KW-0175">Coiled coil</keyword>
<feature type="coiled-coil region" evidence="1">
    <location>
        <begin position="240"/>
        <end position="274"/>
    </location>
</feature>
<feature type="coiled-coil region" evidence="1">
    <location>
        <begin position="5"/>
        <end position="53"/>
    </location>
</feature>
<dbReference type="EMBL" id="JACRSY010000053">
    <property type="protein sequence ID" value="MBC8581464.1"/>
    <property type="molecule type" value="Genomic_DNA"/>
</dbReference>
<keyword evidence="3" id="KW-1185">Reference proteome</keyword>
<evidence type="ECO:0000313" key="3">
    <source>
        <dbReference type="Proteomes" id="UP000655830"/>
    </source>
</evidence>
<reference evidence="2" key="1">
    <citation type="submission" date="2020-08" db="EMBL/GenBank/DDBJ databases">
        <title>Genome public.</title>
        <authorList>
            <person name="Liu C."/>
            <person name="Sun Q."/>
        </authorList>
    </citation>
    <scope>NUCLEOTIDE SEQUENCE</scope>
    <source>
        <strain evidence="2">NSJ-12</strain>
    </source>
</reference>
<dbReference type="Proteomes" id="UP000655830">
    <property type="component" value="Unassembled WGS sequence"/>
</dbReference>
<accession>A0A926EJC2</accession>
<protein>
    <submittedName>
        <fullName evidence="2">Uncharacterized protein</fullName>
    </submittedName>
</protein>
<dbReference type="RefSeq" id="WP_249334404.1">
    <property type="nucleotide sequence ID" value="NZ_JACRSY010000053.1"/>
</dbReference>
<evidence type="ECO:0000313" key="2">
    <source>
        <dbReference type="EMBL" id="MBC8581464.1"/>
    </source>
</evidence>
<evidence type="ECO:0000256" key="1">
    <source>
        <dbReference type="SAM" id="Coils"/>
    </source>
</evidence>
<dbReference type="AlphaFoldDB" id="A0A926EJC2"/>
<gene>
    <name evidence="2" type="ORF">H8718_18395</name>
</gene>
<organism evidence="2 3">
    <name type="scientific">Zhenhengia yiwuensis</name>
    <dbReference type="NCBI Taxonomy" id="2763666"/>
    <lineage>
        <taxon>Bacteria</taxon>
        <taxon>Bacillati</taxon>
        <taxon>Bacillota</taxon>
        <taxon>Clostridia</taxon>
        <taxon>Lachnospirales</taxon>
        <taxon>Lachnospiraceae</taxon>
        <taxon>Zhenhengia</taxon>
    </lineage>
</organism>
<comment type="caution">
    <text evidence="2">The sequence shown here is derived from an EMBL/GenBank/DDBJ whole genome shotgun (WGS) entry which is preliminary data.</text>
</comment>
<feature type="coiled-coil region" evidence="1">
    <location>
        <begin position="84"/>
        <end position="111"/>
    </location>
</feature>
<proteinExistence type="predicted"/>
<sequence length="278" mass="33213">MNKRYKELEKKATDARRTYEKLLKKYEKSDKEKNQFEIRVSKAEESYESIKKDRLSRYSEEEWKMIETITIQVIELDKFGVDFVANASQETDKIENRCNELDNNIIEMSKQIKGLICTRDEEEKNFKDLWEVNQKSVTEGYVQNVMRKHRQLTNKINQIHVAASRAMYERELLVKKFNKLKSKVNRYKEINDVKEDLIEQFCSYKAASREEVYDYISKMQDMYRLEQDALDQLHMLNGLLQEHISGLNQLKDKLNIAKDKMEEAEYQLTEYKNLINAA</sequence>